<proteinExistence type="predicted"/>
<protein>
    <submittedName>
        <fullName evidence="3">Electron transporter RnfD</fullName>
    </submittedName>
</protein>
<evidence type="ECO:0000313" key="3">
    <source>
        <dbReference type="EMBL" id="HIV10238.1"/>
    </source>
</evidence>
<sequence length="348" mass="39234">MKYYINGDKFGLTGRIDISEPDTPVLIWAGSYISFCFKGTGASLELENLQGWGYNCIGFVVDGEERVIKTEKGRSLVTLCGGLADKPHECYIYRANSGGCGYIKLHGLILEDGAQLLDPPKKPKKRIEFYGDSVTAGEVVDADEFTGLADPEGNIGQYDNSWHSYAMRVGRMLPAEVHNVSQGGIAILDGTGYFEMPKMIGMESCYDKLRYCSFDEKTPWSFSRFRPHVIVFAIGQNDHNPNPDCIYDKVNYRRKWEDRYISMITKIRHYSPDAVIVLALTVLNHDPAWDEAIAEIKDRMGGEKNGVYHLVYSRCGKATPGHPRNLEQQEMAKELTDFLNSLPKSTWR</sequence>
<dbReference type="Gene3D" id="2.60.120.260">
    <property type="entry name" value="Galactose-binding domain-like"/>
    <property type="match status" value="1"/>
</dbReference>
<reference evidence="3" key="2">
    <citation type="journal article" date="2021" name="PeerJ">
        <title>Extensive microbial diversity within the chicken gut microbiome revealed by metagenomics and culture.</title>
        <authorList>
            <person name="Gilroy R."/>
            <person name="Ravi A."/>
            <person name="Getino M."/>
            <person name="Pursley I."/>
            <person name="Horton D.L."/>
            <person name="Alikhan N.F."/>
            <person name="Baker D."/>
            <person name="Gharbi K."/>
            <person name="Hall N."/>
            <person name="Watson M."/>
            <person name="Adriaenssens E.M."/>
            <person name="Foster-Nyarko E."/>
            <person name="Jarju S."/>
            <person name="Secka A."/>
            <person name="Antonio M."/>
            <person name="Oren A."/>
            <person name="Chaudhuri R.R."/>
            <person name="La Ragione R."/>
            <person name="Hildebrand F."/>
            <person name="Pallen M.J."/>
        </authorList>
    </citation>
    <scope>NUCLEOTIDE SEQUENCE</scope>
    <source>
        <strain evidence="3">1370</strain>
    </source>
</reference>
<dbReference type="EMBL" id="DVOL01000011">
    <property type="protein sequence ID" value="HIV10238.1"/>
    <property type="molecule type" value="Genomic_DNA"/>
</dbReference>
<feature type="domain" description="Carbohydrate esterase 2 N-terminal" evidence="2">
    <location>
        <begin position="13"/>
        <end position="120"/>
    </location>
</feature>
<dbReference type="PANTHER" id="PTHR37834">
    <property type="entry name" value="GDSL-LIKE LIPASE/ACYLHYDROLASE DOMAIN PROTEIN (AFU_ORTHOLOGUE AFUA_2G00620)"/>
    <property type="match status" value="1"/>
</dbReference>
<gene>
    <name evidence="3" type="ORF">IAD28_00880</name>
</gene>
<dbReference type="InterPro" id="IPR040794">
    <property type="entry name" value="CE2_N"/>
</dbReference>
<feature type="domain" description="SGNH hydrolase-type esterase" evidence="1">
    <location>
        <begin position="129"/>
        <end position="291"/>
    </location>
</feature>
<organism evidence="3 4">
    <name type="scientific">Candidatus Faeciplasma avium</name>
    <dbReference type="NCBI Taxonomy" id="2840798"/>
    <lineage>
        <taxon>Bacteria</taxon>
        <taxon>Bacillati</taxon>
        <taxon>Bacillota</taxon>
        <taxon>Clostridia</taxon>
        <taxon>Eubacteriales</taxon>
        <taxon>Oscillospiraceae</taxon>
        <taxon>Oscillospiraceae incertae sedis</taxon>
        <taxon>Candidatus Faeciplasma</taxon>
    </lineage>
</organism>
<dbReference type="InterPro" id="IPR036514">
    <property type="entry name" value="SGNH_hydro_sf"/>
</dbReference>
<accession>A0A9D1NPM2</accession>
<dbReference type="InterPro" id="IPR052762">
    <property type="entry name" value="PCW_deacetylase/CE"/>
</dbReference>
<dbReference type="InterPro" id="IPR013830">
    <property type="entry name" value="SGNH_hydro"/>
</dbReference>
<dbReference type="Pfam" id="PF17996">
    <property type="entry name" value="CE2_N"/>
    <property type="match status" value="1"/>
</dbReference>
<dbReference type="SUPFAM" id="SSF52266">
    <property type="entry name" value="SGNH hydrolase"/>
    <property type="match status" value="1"/>
</dbReference>
<dbReference type="PANTHER" id="PTHR37834:SF2">
    <property type="entry name" value="ESTERASE, SGNH HYDROLASE-TYPE"/>
    <property type="match status" value="1"/>
</dbReference>
<evidence type="ECO:0000259" key="2">
    <source>
        <dbReference type="Pfam" id="PF17996"/>
    </source>
</evidence>
<dbReference type="Gene3D" id="3.40.50.1110">
    <property type="entry name" value="SGNH hydrolase"/>
    <property type="match status" value="1"/>
</dbReference>
<evidence type="ECO:0000259" key="1">
    <source>
        <dbReference type="Pfam" id="PF13472"/>
    </source>
</evidence>
<dbReference type="Pfam" id="PF13472">
    <property type="entry name" value="Lipase_GDSL_2"/>
    <property type="match status" value="1"/>
</dbReference>
<name>A0A9D1NPM2_9FIRM</name>
<dbReference type="AlphaFoldDB" id="A0A9D1NPM2"/>
<evidence type="ECO:0000313" key="4">
    <source>
        <dbReference type="Proteomes" id="UP000823960"/>
    </source>
</evidence>
<comment type="caution">
    <text evidence="3">The sequence shown here is derived from an EMBL/GenBank/DDBJ whole genome shotgun (WGS) entry which is preliminary data.</text>
</comment>
<reference evidence="3" key="1">
    <citation type="submission" date="2020-10" db="EMBL/GenBank/DDBJ databases">
        <authorList>
            <person name="Gilroy R."/>
        </authorList>
    </citation>
    <scope>NUCLEOTIDE SEQUENCE</scope>
    <source>
        <strain evidence="3">1370</strain>
    </source>
</reference>
<dbReference type="Proteomes" id="UP000823960">
    <property type="component" value="Unassembled WGS sequence"/>
</dbReference>